<comment type="subcellular location">
    <subcellularLocation>
        <location evidence="1 8">Cell membrane</location>
        <topology evidence="1 8">Multi-pass membrane protein</topology>
    </subcellularLocation>
</comment>
<dbReference type="Pfam" id="PF01925">
    <property type="entry name" value="TauE"/>
    <property type="match status" value="1"/>
</dbReference>
<evidence type="ECO:0000256" key="6">
    <source>
        <dbReference type="ARBA" id="ARBA00022989"/>
    </source>
</evidence>
<name>A0A1M5X4L3_9CLOT</name>
<feature type="transmembrane region" description="Helical" evidence="8">
    <location>
        <begin position="12"/>
        <end position="33"/>
    </location>
</feature>
<organism evidence="9 10">
    <name type="scientific">Clostridium grantii DSM 8605</name>
    <dbReference type="NCBI Taxonomy" id="1121316"/>
    <lineage>
        <taxon>Bacteria</taxon>
        <taxon>Bacillati</taxon>
        <taxon>Bacillota</taxon>
        <taxon>Clostridia</taxon>
        <taxon>Eubacteriales</taxon>
        <taxon>Clostridiaceae</taxon>
        <taxon>Clostridium</taxon>
    </lineage>
</organism>
<dbReference type="PANTHER" id="PTHR30269:SF37">
    <property type="entry name" value="MEMBRANE TRANSPORTER PROTEIN"/>
    <property type="match status" value="1"/>
</dbReference>
<feature type="transmembrane region" description="Helical" evidence="8">
    <location>
        <begin position="193"/>
        <end position="214"/>
    </location>
</feature>
<keyword evidence="3" id="KW-0813">Transport</keyword>
<dbReference type="OrthoDB" id="7843147at2"/>
<dbReference type="AlphaFoldDB" id="A0A1M5X4L3"/>
<dbReference type="RefSeq" id="WP_073339709.1">
    <property type="nucleotide sequence ID" value="NZ_FQXM01000023.1"/>
</dbReference>
<feature type="transmembrane region" description="Helical" evidence="8">
    <location>
        <begin position="97"/>
        <end position="115"/>
    </location>
</feature>
<feature type="transmembrane region" description="Helical" evidence="8">
    <location>
        <begin position="168"/>
        <end position="186"/>
    </location>
</feature>
<dbReference type="GO" id="GO:0005886">
    <property type="term" value="C:plasma membrane"/>
    <property type="evidence" value="ECO:0007669"/>
    <property type="project" value="UniProtKB-SubCell"/>
</dbReference>
<evidence type="ECO:0000256" key="1">
    <source>
        <dbReference type="ARBA" id="ARBA00004651"/>
    </source>
</evidence>
<sequence length="246" mass="27182">MNDFTKIIFSSFIILFSSTIQGLVGFGFALISLPLLTLMFPLSDIVPLIVVCSLFTNITVVLSTLKFIKIKEIWLMIIAGLIGIPIGVIGLKYLNPNLLKIVIGFLIVTTSVIMMKGYKLNFRNKMVAFSITGLISGILNGGLSMSGPPVVLFLSNEGYNKNSFRANLTFYAIVINIFTIMTFAYNDMLSTDFFHLLKTNIVALIIGSLLGIIITKKIKDKIFDKIVLYLIIVMGCITVITNIFTV</sequence>
<keyword evidence="7 8" id="KW-0472">Membrane</keyword>
<feature type="transmembrane region" description="Helical" evidence="8">
    <location>
        <begin position="127"/>
        <end position="148"/>
    </location>
</feature>
<dbReference type="InterPro" id="IPR002781">
    <property type="entry name" value="TM_pro_TauE-like"/>
</dbReference>
<dbReference type="STRING" id="1121316.SAMN02745207_03330"/>
<keyword evidence="6 8" id="KW-1133">Transmembrane helix</keyword>
<gene>
    <name evidence="9" type="ORF">SAMN02745207_03330</name>
</gene>
<evidence type="ECO:0000256" key="8">
    <source>
        <dbReference type="RuleBase" id="RU363041"/>
    </source>
</evidence>
<feature type="transmembrane region" description="Helical" evidence="8">
    <location>
        <begin position="72"/>
        <end position="91"/>
    </location>
</feature>
<proteinExistence type="inferred from homology"/>
<feature type="transmembrane region" description="Helical" evidence="8">
    <location>
        <begin position="226"/>
        <end position="245"/>
    </location>
</feature>
<comment type="similarity">
    <text evidence="2 8">Belongs to the 4-toluene sulfonate uptake permease (TSUP) (TC 2.A.102) family.</text>
</comment>
<evidence type="ECO:0000313" key="9">
    <source>
        <dbReference type="EMBL" id="SHH94532.1"/>
    </source>
</evidence>
<feature type="transmembrane region" description="Helical" evidence="8">
    <location>
        <begin position="45"/>
        <end position="65"/>
    </location>
</feature>
<evidence type="ECO:0000256" key="3">
    <source>
        <dbReference type="ARBA" id="ARBA00022448"/>
    </source>
</evidence>
<evidence type="ECO:0000256" key="2">
    <source>
        <dbReference type="ARBA" id="ARBA00009142"/>
    </source>
</evidence>
<reference evidence="9 10" key="1">
    <citation type="submission" date="2016-11" db="EMBL/GenBank/DDBJ databases">
        <authorList>
            <person name="Jaros S."/>
            <person name="Januszkiewicz K."/>
            <person name="Wedrychowicz H."/>
        </authorList>
    </citation>
    <scope>NUCLEOTIDE SEQUENCE [LARGE SCALE GENOMIC DNA]</scope>
    <source>
        <strain evidence="9 10">DSM 8605</strain>
    </source>
</reference>
<keyword evidence="4 8" id="KW-1003">Cell membrane</keyword>
<protein>
    <recommendedName>
        <fullName evidence="8">Probable membrane transporter protein</fullName>
    </recommendedName>
</protein>
<evidence type="ECO:0000256" key="7">
    <source>
        <dbReference type="ARBA" id="ARBA00023136"/>
    </source>
</evidence>
<accession>A0A1M5X4L3</accession>
<evidence type="ECO:0000256" key="4">
    <source>
        <dbReference type="ARBA" id="ARBA00022475"/>
    </source>
</evidence>
<evidence type="ECO:0000256" key="5">
    <source>
        <dbReference type="ARBA" id="ARBA00022692"/>
    </source>
</evidence>
<keyword evidence="5 8" id="KW-0812">Transmembrane</keyword>
<dbReference type="InterPro" id="IPR052017">
    <property type="entry name" value="TSUP"/>
</dbReference>
<evidence type="ECO:0000313" key="10">
    <source>
        <dbReference type="Proteomes" id="UP000184447"/>
    </source>
</evidence>
<dbReference type="PANTHER" id="PTHR30269">
    <property type="entry name" value="TRANSMEMBRANE PROTEIN YFCA"/>
    <property type="match status" value="1"/>
</dbReference>
<dbReference type="EMBL" id="FQXM01000023">
    <property type="protein sequence ID" value="SHH94532.1"/>
    <property type="molecule type" value="Genomic_DNA"/>
</dbReference>
<dbReference type="Proteomes" id="UP000184447">
    <property type="component" value="Unassembled WGS sequence"/>
</dbReference>
<keyword evidence="10" id="KW-1185">Reference proteome</keyword>